<accession>A0A0A9H1U8</accession>
<name>A0A0A9H1U8_ARUDO</name>
<dbReference type="AlphaFoldDB" id="A0A0A9H1U8"/>
<reference evidence="1" key="1">
    <citation type="submission" date="2014-09" db="EMBL/GenBank/DDBJ databases">
        <authorList>
            <person name="Magalhaes I.L.F."/>
            <person name="Oliveira U."/>
            <person name="Santos F.R."/>
            <person name="Vidigal T.H.D.A."/>
            <person name="Brescovit A.D."/>
            <person name="Santos A.J."/>
        </authorList>
    </citation>
    <scope>NUCLEOTIDE SEQUENCE</scope>
    <source>
        <tissue evidence="1">Shoot tissue taken approximately 20 cm above the soil surface</tissue>
    </source>
</reference>
<reference evidence="1" key="2">
    <citation type="journal article" date="2015" name="Data Brief">
        <title>Shoot transcriptome of the giant reed, Arundo donax.</title>
        <authorList>
            <person name="Barrero R.A."/>
            <person name="Guerrero F.D."/>
            <person name="Moolhuijzen P."/>
            <person name="Goolsby J.A."/>
            <person name="Tidwell J."/>
            <person name="Bellgard S.E."/>
            <person name="Bellgard M.I."/>
        </authorList>
    </citation>
    <scope>NUCLEOTIDE SEQUENCE</scope>
    <source>
        <tissue evidence="1">Shoot tissue taken approximately 20 cm above the soil surface</tissue>
    </source>
</reference>
<protein>
    <submittedName>
        <fullName evidence="1">Uncharacterized protein</fullName>
    </submittedName>
</protein>
<proteinExistence type="predicted"/>
<organism evidence="1">
    <name type="scientific">Arundo donax</name>
    <name type="common">Giant reed</name>
    <name type="synonym">Donax arundinaceus</name>
    <dbReference type="NCBI Taxonomy" id="35708"/>
    <lineage>
        <taxon>Eukaryota</taxon>
        <taxon>Viridiplantae</taxon>
        <taxon>Streptophyta</taxon>
        <taxon>Embryophyta</taxon>
        <taxon>Tracheophyta</taxon>
        <taxon>Spermatophyta</taxon>
        <taxon>Magnoliopsida</taxon>
        <taxon>Liliopsida</taxon>
        <taxon>Poales</taxon>
        <taxon>Poaceae</taxon>
        <taxon>PACMAD clade</taxon>
        <taxon>Arundinoideae</taxon>
        <taxon>Arundineae</taxon>
        <taxon>Arundo</taxon>
    </lineage>
</organism>
<evidence type="ECO:0000313" key="1">
    <source>
        <dbReference type="EMBL" id="JAE31180.1"/>
    </source>
</evidence>
<dbReference type="EMBL" id="GBRH01166716">
    <property type="protein sequence ID" value="JAE31180.1"/>
    <property type="molecule type" value="Transcribed_RNA"/>
</dbReference>
<sequence length="34" mass="3695">MLKKEQQAALRSSVAIIPDKQGHGCFSQAPSRIV</sequence>